<comment type="caution">
    <text evidence="2">The sequence shown here is derived from an EMBL/GenBank/DDBJ whole genome shotgun (WGS) entry which is preliminary data.</text>
</comment>
<protein>
    <submittedName>
        <fullName evidence="2">Spy/CpxP family protein refolding chaperone</fullName>
    </submittedName>
</protein>
<organism evidence="2 3">
    <name type="scientific">Phenylobacterium conjunctum</name>
    <dbReference type="NCBI Taxonomy" id="1298959"/>
    <lineage>
        <taxon>Bacteria</taxon>
        <taxon>Pseudomonadati</taxon>
        <taxon>Pseudomonadota</taxon>
        <taxon>Alphaproteobacteria</taxon>
        <taxon>Caulobacterales</taxon>
        <taxon>Caulobacteraceae</taxon>
        <taxon>Phenylobacterium</taxon>
    </lineage>
</organism>
<feature type="coiled-coil region" evidence="1">
    <location>
        <begin position="55"/>
        <end position="82"/>
    </location>
</feature>
<name>A0ABW3T2L3_9CAUL</name>
<sequence length="140" mass="15819">MALTLILSVLVAILGVWGGAQYVMHRMQRPTPLHELVHEKLGLTADQERRIAGMERDHEARRQALEAEMRAANAQLAQAFQQNHAYTPQVQAAIDRFHRAMGELQKETIVHTLAMRAVLTPAQTARFDETVVRSLTEDTR</sequence>
<dbReference type="InterPro" id="IPR025961">
    <property type="entry name" value="Metal_resist"/>
</dbReference>
<proteinExistence type="predicted"/>
<keyword evidence="3" id="KW-1185">Reference proteome</keyword>
<keyword evidence="1" id="KW-0175">Coiled coil</keyword>
<accession>A0ABW3T2L3</accession>
<dbReference type="Pfam" id="PF13801">
    <property type="entry name" value="Metal_resist"/>
    <property type="match status" value="1"/>
</dbReference>
<evidence type="ECO:0000313" key="3">
    <source>
        <dbReference type="Proteomes" id="UP001597216"/>
    </source>
</evidence>
<gene>
    <name evidence="2" type="ORF">ACFQ27_10435</name>
</gene>
<dbReference type="EMBL" id="JBHTLQ010000020">
    <property type="protein sequence ID" value="MFD1190997.1"/>
    <property type="molecule type" value="Genomic_DNA"/>
</dbReference>
<dbReference type="Proteomes" id="UP001597216">
    <property type="component" value="Unassembled WGS sequence"/>
</dbReference>
<evidence type="ECO:0000256" key="1">
    <source>
        <dbReference type="SAM" id="Coils"/>
    </source>
</evidence>
<reference evidence="3" key="1">
    <citation type="journal article" date="2019" name="Int. J. Syst. Evol. Microbiol.">
        <title>The Global Catalogue of Microorganisms (GCM) 10K type strain sequencing project: providing services to taxonomists for standard genome sequencing and annotation.</title>
        <authorList>
            <consortium name="The Broad Institute Genomics Platform"/>
            <consortium name="The Broad Institute Genome Sequencing Center for Infectious Disease"/>
            <person name="Wu L."/>
            <person name="Ma J."/>
        </authorList>
    </citation>
    <scope>NUCLEOTIDE SEQUENCE [LARGE SCALE GENOMIC DNA]</scope>
    <source>
        <strain evidence="3">CCUG 55074</strain>
    </source>
</reference>
<dbReference type="RefSeq" id="WP_377353544.1">
    <property type="nucleotide sequence ID" value="NZ_JBHTLQ010000020.1"/>
</dbReference>
<dbReference type="Gene3D" id="1.20.120.1490">
    <property type="match status" value="1"/>
</dbReference>
<evidence type="ECO:0000313" key="2">
    <source>
        <dbReference type="EMBL" id="MFD1190997.1"/>
    </source>
</evidence>